<evidence type="ECO:0000256" key="4">
    <source>
        <dbReference type="ARBA" id="ARBA00022833"/>
    </source>
</evidence>
<feature type="domain" description="C3H1-type" evidence="7">
    <location>
        <begin position="171"/>
        <end position="208"/>
    </location>
</feature>
<keyword evidence="4 5" id="KW-0862">Zinc</keyword>
<dbReference type="Gene3D" id="4.10.1000.10">
    <property type="entry name" value="Zinc finger, CCCH-type"/>
    <property type="match status" value="1"/>
</dbReference>
<feature type="zinc finger region" description="C3H1-type" evidence="5">
    <location>
        <begin position="98"/>
        <end position="125"/>
    </location>
</feature>
<keyword evidence="3 5" id="KW-0863">Zinc-finger</keyword>
<dbReference type="SMART" id="SM00356">
    <property type="entry name" value="ZnF_C3H1"/>
    <property type="match status" value="2"/>
</dbReference>
<gene>
    <name evidence="8" type="primary">EOG090X0C5B</name>
</gene>
<dbReference type="InterPro" id="IPR000571">
    <property type="entry name" value="Znf_CCCH"/>
</dbReference>
<dbReference type="Gene3D" id="6.20.400.10">
    <property type="match status" value="1"/>
</dbReference>
<protein>
    <submittedName>
        <fullName evidence="8">EOG090X0C5B</fullName>
    </submittedName>
</protein>
<proteinExistence type="evidence at transcript level"/>
<dbReference type="PANTHER" id="PTHR12681:SF0">
    <property type="entry name" value="ZINC FINGER CCCH DOMAIN-CONTAINING PROTEIN 15"/>
    <property type="match status" value="1"/>
</dbReference>
<sequence>MGPKTNSGASKKVEQKKKEKIIEDKTFGLKNKKGSKNQKFIAQVQQQVKHGGNPAAKKLEDQKRLEKEKKEADLKKQKEMADLFRPVQTAQKVDKGVDPKSILCAFFKAGTCGKGDRCKFSHDLEIERKAEKRSLYDDTREGEENSGDWDDEKLKEVVEKKHAEADKRNQNKTDIICKYFLDAVEKNKYGWFWECPSGGACIYRHALPAGFVLKKDKKKEEKKDEISLEELIEKERAGLGIHQTKVTLETFLAWKKRKLREREDSNIKENSRKKAEFKAGRSVGISGREMFTFNPDLARDDDFDDGDEAFDTANLPKDEEEGEEGAHYRDLDLADLGVPTEMLDGGTLSCTKFSLYKHFQLLYVSLEGVFINIRLLSLEGVFINIRLLRFLAFNGHCLNIICLTSRVVLLTVSLSLPNNLNMR</sequence>
<dbReference type="GO" id="GO:0003729">
    <property type="term" value="F:mRNA binding"/>
    <property type="evidence" value="ECO:0007669"/>
    <property type="project" value="TreeGrafter"/>
</dbReference>
<dbReference type="GO" id="GO:0005829">
    <property type="term" value="C:cytosol"/>
    <property type="evidence" value="ECO:0007669"/>
    <property type="project" value="TreeGrafter"/>
</dbReference>
<name>A0A4Y7NKU3_9CRUS</name>
<dbReference type="Pfam" id="PF16543">
    <property type="entry name" value="DFRP_C"/>
    <property type="match status" value="1"/>
</dbReference>
<evidence type="ECO:0000313" key="8">
    <source>
        <dbReference type="EMBL" id="SVE93226.1"/>
    </source>
</evidence>
<organism evidence="8">
    <name type="scientific">Moina brachiata</name>
    <dbReference type="NCBI Taxonomy" id="675436"/>
    <lineage>
        <taxon>Eukaryota</taxon>
        <taxon>Metazoa</taxon>
        <taxon>Ecdysozoa</taxon>
        <taxon>Arthropoda</taxon>
        <taxon>Crustacea</taxon>
        <taxon>Branchiopoda</taxon>
        <taxon>Diplostraca</taxon>
        <taxon>Cladocera</taxon>
        <taxon>Anomopoda</taxon>
        <taxon>Moinidae</taxon>
        <taxon>Moina</taxon>
    </lineage>
</organism>
<dbReference type="InterPro" id="IPR032378">
    <property type="entry name" value="ZC3H15/TMA46_C"/>
</dbReference>
<dbReference type="Pfam" id="PF00642">
    <property type="entry name" value="zf-CCCH"/>
    <property type="match status" value="1"/>
</dbReference>
<evidence type="ECO:0000256" key="2">
    <source>
        <dbReference type="ARBA" id="ARBA00022723"/>
    </source>
</evidence>
<dbReference type="GO" id="GO:0002181">
    <property type="term" value="P:cytoplasmic translation"/>
    <property type="evidence" value="ECO:0007669"/>
    <property type="project" value="TreeGrafter"/>
</dbReference>
<comment type="similarity">
    <text evidence="1">Belongs to the ZC3H15/TMA46 family.</text>
</comment>
<evidence type="ECO:0000259" key="7">
    <source>
        <dbReference type="PROSITE" id="PS50103"/>
    </source>
</evidence>
<feature type="domain" description="C3H1-type" evidence="7">
    <location>
        <begin position="98"/>
        <end position="125"/>
    </location>
</feature>
<accession>A0A4Y7NKU3</accession>
<evidence type="ECO:0000256" key="3">
    <source>
        <dbReference type="ARBA" id="ARBA00022771"/>
    </source>
</evidence>
<keyword evidence="2 5" id="KW-0479">Metal-binding</keyword>
<dbReference type="GO" id="GO:0008270">
    <property type="term" value="F:zinc ion binding"/>
    <property type="evidence" value="ECO:0007669"/>
    <property type="project" value="UniProtKB-KW"/>
</dbReference>
<feature type="compositionally biased region" description="Basic and acidic residues" evidence="6">
    <location>
        <begin position="57"/>
        <end position="77"/>
    </location>
</feature>
<reference evidence="8" key="1">
    <citation type="submission" date="2018-08" db="EMBL/GenBank/DDBJ databases">
        <authorList>
            <person name="Cornetti L."/>
        </authorList>
    </citation>
    <scope>NUCLEOTIDE SEQUENCE</scope>
    <source>
        <strain evidence="8">DE-FRO-2-1</strain>
    </source>
</reference>
<evidence type="ECO:0000256" key="6">
    <source>
        <dbReference type="SAM" id="MobiDB-lite"/>
    </source>
</evidence>
<dbReference type="PROSITE" id="PS50103">
    <property type="entry name" value="ZF_C3H1"/>
    <property type="match status" value="2"/>
</dbReference>
<evidence type="ECO:0000256" key="1">
    <source>
        <dbReference type="ARBA" id="ARBA00010043"/>
    </source>
</evidence>
<dbReference type="EMBL" id="LR023607">
    <property type="protein sequence ID" value="SVE93226.1"/>
    <property type="molecule type" value="mRNA"/>
</dbReference>
<evidence type="ECO:0000256" key="5">
    <source>
        <dbReference type="PROSITE-ProRule" id="PRU00723"/>
    </source>
</evidence>
<dbReference type="AlphaFoldDB" id="A0A4Y7NKU3"/>
<dbReference type="SUPFAM" id="SSF90229">
    <property type="entry name" value="CCCH zinc finger"/>
    <property type="match status" value="1"/>
</dbReference>
<dbReference type="PANTHER" id="PTHR12681">
    <property type="entry name" value="ZINC FINGER-CONTAINING PROTEIN P48ZNF"/>
    <property type="match status" value="1"/>
</dbReference>
<feature type="region of interest" description="Disordered" evidence="6">
    <location>
        <begin position="47"/>
        <end position="77"/>
    </location>
</feature>
<dbReference type="InterPro" id="IPR036855">
    <property type="entry name" value="Znf_CCCH_sf"/>
</dbReference>
<feature type="zinc finger region" description="C3H1-type" evidence="5">
    <location>
        <begin position="171"/>
        <end position="208"/>
    </location>
</feature>